<dbReference type="RefSeq" id="WP_073181084.1">
    <property type="nucleotide sequence ID" value="NZ_FQWL01000006.1"/>
</dbReference>
<keyword evidence="3" id="KW-1185">Reference proteome</keyword>
<proteinExistence type="predicted"/>
<keyword evidence="1" id="KW-1133">Transmembrane helix</keyword>
<keyword evidence="1" id="KW-0472">Membrane</keyword>
<protein>
    <submittedName>
        <fullName evidence="2">Uncharacterized protein</fullName>
    </submittedName>
</protein>
<gene>
    <name evidence="2" type="ORF">SAMN04488116_2999</name>
</gene>
<dbReference type="Proteomes" id="UP000184532">
    <property type="component" value="Unassembled WGS sequence"/>
</dbReference>
<reference evidence="3" key="1">
    <citation type="submission" date="2016-11" db="EMBL/GenBank/DDBJ databases">
        <authorList>
            <person name="Varghese N."/>
            <person name="Submissions S."/>
        </authorList>
    </citation>
    <scope>NUCLEOTIDE SEQUENCE [LARGE SCALE GENOMIC DNA]</scope>
    <source>
        <strain evidence="3">DSM 22638</strain>
    </source>
</reference>
<dbReference type="OrthoDB" id="981351at2"/>
<dbReference type="InterPro" id="IPR046659">
    <property type="entry name" value="DUF6768"/>
</dbReference>
<dbReference type="AlphaFoldDB" id="A0A1M5P059"/>
<feature type="transmembrane region" description="Helical" evidence="1">
    <location>
        <begin position="79"/>
        <end position="100"/>
    </location>
</feature>
<dbReference type="Pfam" id="PF20556">
    <property type="entry name" value="DUF6768"/>
    <property type="match status" value="1"/>
</dbReference>
<dbReference type="EMBL" id="FQWL01000006">
    <property type="protein sequence ID" value="SHG95180.1"/>
    <property type="molecule type" value="Genomic_DNA"/>
</dbReference>
<dbReference type="STRING" id="570519.SAMN04488116_2999"/>
<accession>A0A1M5P059</accession>
<evidence type="ECO:0000313" key="2">
    <source>
        <dbReference type="EMBL" id="SHG95180.1"/>
    </source>
</evidence>
<evidence type="ECO:0000313" key="3">
    <source>
        <dbReference type="Proteomes" id="UP000184532"/>
    </source>
</evidence>
<evidence type="ECO:0000256" key="1">
    <source>
        <dbReference type="SAM" id="Phobius"/>
    </source>
</evidence>
<name>A0A1M5P059_9FLAO</name>
<keyword evidence="1" id="KW-0812">Transmembrane</keyword>
<feature type="transmembrane region" description="Helical" evidence="1">
    <location>
        <begin position="45"/>
        <end position="67"/>
    </location>
</feature>
<sequence length="126" mass="14481">MKKEMEEIDKLIKEALSQEEAKFYDELGEQNILEKLGGVFKGKTAWLAIIMNLVNLVIFGLLIYCVVEFLDTEVTNELIKWGVGITACLASMSMIKLFVWMQMDKNDILRELKRLELQVSALAHKK</sequence>
<organism evidence="2 3">
    <name type="scientific">Flagellimonas flava</name>
    <dbReference type="NCBI Taxonomy" id="570519"/>
    <lineage>
        <taxon>Bacteria</taxon>
        <taxon>Pseudomonadati</taxon>
        <taxon>Bacteroidota</taxon>
        <taxon>Flavobacteriia</taxon>
        <taxon>Flavobacteriales</taxon>
        <taxon>Flavobacteriaceae</taxon>
        <taxon>Flagellimonas</taxon>
    </lineage>
</organism>